<keyword evidence="5" id="KW-0456">Lyase</keyword>
<evidence type="ECO:0000256" key="5">
    <source>
        <dbReference type="ARBA" id="ARBA00023239"/>
    </source>
</evidence>
<comment type="pathway">
    <text evidence="1">Carbohydrate metabolism; glyoxylate cycle; (S)-malate from isocitrate: step 1/2.</text>
</comment>
<keyword evidence="3" id="KW-0329">Glyoxylate bypass</keyword>
<dbReference type="InterPro" id="IPR039556">
    <property type="entry name" value="ICL/PEPM"/>
</dbReference>
<evidence type="ECO:0000313" key="8">
    <source>
        <dbReference type="Proteomes" id="UP000789595"/>
    </source>
</evidence>
<dbReference type="OrthoDB" id="4078635at2759"/>
<dbReference type="Gene3D" id="1.10.10.850">
    <property type="match status" value="1"/>
</dbReference>
<accession>A0A8J2WY29</accession>
<dbReference type="EMBL" id="CAKKNE010000004">
    <property type="protein sequence ID" value="CAH0373072.1"/>
    <property type="molecule type" value="Genomic_DNA"/>
</dbReference>
<dbReference type="InterPro" id="IPR015813">
    <property type="entry name" value="Pyrv/PenolPyrv_kinase-like_dom"/>
</dbReference>
<dbReference type="PROSITE" id="PS00161">
    <property type="entry name" value="ISOCITRATE_LYASE"/>
    <property type="match status" value="1"/>
</dbReference>
<evidence type="ECO:0000256" key="4">
    <source>
        <dbReference type="ARBA" id="ARBA00022532"/>
    </source>
</evidence>
<evidence type="ECO:0000256" key="1">
    <source>
        <dbReference type="ARBA" id="ARBA00004793"/>
    </source>
</evidence>
<feature type="region of interest" description="Disordered" evidence="6">
    <location>
        <begin position="1"/>
        <end position="27"/>
    </location>
</feature>
<evidence type="ECO:0000256" key="3">
    <source>
        <dbReference type="ARBA" id="ARBA00022435"/>
    </source>
</evidence>
<comment type="caution">
    <text evidence="7">The sequence shown here is derived from an EMBL/GenBank/DDBJ whole genome shotgun (WGS) entry which is preliminary data.</text>
</comment>
<evidence type="ECO:0000256" key="2">
    <source>
        <dbReference type="ARBA" id="ARBA00012909"/>
    </source>
</evidence>
<keyword evidence="4" id="KW-0816">Tricarboxylic acid cycle</keyword>
<dbReference type="Proteomes" id="UP000789595">
    <property type="component" value="Unassembled WGS sequence"/>
</dbReference>
<organism evidence="7 8">
    <name type="scientific">Pelagomonas calceolata</name>
    <dbReference type="NCBI Taxonomy" id="35677"/>
    <lineage>
        <taxon>Eukaryota</taxon>
        <taxon>Sar</taxon>
        <taxon>Stramenopiles</taxon>
        <taxon>Ochrophyta</taxon>
        <taxon>Pelagophyceae</taxon>
        <taxon>Pelagomonadales</taxon>
        <taxon>Pelagomonadaceae</taxon>
        <taxon>Pelagomonas</taxon>
    </lineage>
</organism>
<keyword evidence="8" id="KW-1185">Reference proteome</keyword>
<sequence>MRLARVLSTSTRKAGHTPRLPPPTRDVAAEVPRPRLHDTSSLVARENAARIRFPQRDATAAAREGRDDCAPLRAPRNRRDAAAAPHKHLLTQVAALEAKWQEPRWKGVERPYSAQDVVAMRGTLQGEAPYQDATAQKLFETLDLCANTGGHSRTYGALDPVQAATMAPKLTSIYVSGWQCSSTSSSSNEPGPDFADYPYDTVPKKVDQLFKALKHHDRRAFSSGQDVDYLTPIVADGDTGHGGLTAVMKLTQLMVEAGAAGVHFEDQSPGTKKCGHMGGKVLVPMREHADRLNAARLQCDVMGSSTLIIARTDAEAATFLTSTIDARDHPFILGATKQLECTFDEHVANEKAQGRCGDQAGATWIESAQLKTFPELVRDALLDADKLHWDLVTKGKNLQQMKIEASKILGFEPYFDWEAPRAREGYYRVAPSTEYATERAKAFAPHSDLLWMETATPDVEQARDFARNVRADFPDQMLAYNLSPSFNWDAPGVFNNDEEIEAFTDDLAKAGYVWQFTTLAGFHTNGLATEKYVRRFADVGMKAYVEDVQREEKAIGASILKHQTWSGAELMDRMQAVATGGGASTASMGAGVTEDQFEILPPSDFVVDTNNEPLSRFEHRLMLEARAAAKAVEPRTGAAL</sequence>
<evidence type="ECO:0000256" key="6">
    <source>
        <dbReference type="SAM" id="MobiDB-lite"/>
    </source>
</evidence>
<dbReference type="GO" id="GO:0006097">
    <property type="term" value="P:glyoxylate cycle"/>
    <property type="evidence" value="ECO:0007669"/>
    <property type="project" value="UniProtKB-KW"/>
</dbReference>
<gene>
    <name evidence="7" type="ORF">PECAL_4P02430</name>
</gene>
<dbReference type="EC" id="4.1.3.1" evidence="2"/>
<dbReference type="Pfam" id="PF00463">
    <property type="entry name" value="ICL"/>
    <property type="match status" value="1"/>
</dbReference>
<dbReference type="GO" id="GO:0004451">
    <property type="term" value="F:isocitrate lyase activity"/>
    <property type="evidence" value="ECO:0007669"/>
    <property type="project" value="UniProtKB-EC"/>
</dbReference>
<dbReference type="CDD" id="cd00377">
    <property type="entry name" value="ICL_PEPM"/>
    <property type="match status" value="1"/>
</dbReference>
<dbReference type="PANTHER" id="PTHR21631:SF3">
    <property type="entry name" value="BIFUNCTIONAL GLYOXYLATE CYCLE PROTEIN"/>
    <property type="match status" value="1"/>
</dbReference>
<protein>
    <recommendedName>
        <fullName evidence="2">isocitrate lyase</fullName>
        <ecNumber evidence="2">4.1.3.1</ecNumber>
    </recommendedName>
</protein>
<dbReference type="PANTHER" id="PTHR21631">
    <property type="entry name" value="ISOCITRATE LYASE/MALATE SYNTHASE"/>
    <property type="match status" value="1"/>
</dbReference>
<dbReference type="AlphaFoldDB" id="A0A8J2WY29"/>
<reference evidence="7" key="1">
    <citation type="submission" date="2021-11" db="EMBL/GenBank/DDBJ databases">
        <authorList>
            <consortium name="Genoscope - CEA"/>
            <person name="William W."/>
        </authorList>
    </citation>
    <scope>NUCLEOTIDE SEQUENCE</scope>
</reference>
<dbReference type="InterPro" id="IPR006254">
    <property type="entry name" value="Isocitrate_lyase"/>
</dbReference>
<dbReference type="InterPro" id="IPR018523">
    <property type="entry name" value="Isocitrate_lyase_ph_CS"/>
</dbReference>
<dbReference type="InterPro" id="IPR040442">
    <property type="entry name" value="Pyrv_kinase-like_dom_sf"/>
</dbReference>
<name>A0A8J2WY29_9STRA</name>
<evidence type="ECO:0000313" key="7">
    <source>
        <dbReference type="EMBL" id="CAH0373072.1"/>
    </source>
</evidence>
<dbReference type="SUPFAM" id="SSF51621">
    <property type="entry name" value="Phosphoenolpyruvate/pyruvate domain"/>
    <property type="match status" value="1"/>
</dbReference>
<dbReference type="Gene3D" id="3.20.20.60">
    <property type="entry name" value="Phosphoenolpyruvate-binding domains"/>
    <property type="match status" value="1"/>
</dbReference>
<dbReference type="NCBIfam" id="TIGR01346">
    <property type="entry name" value="isocit_lyase"/>
    <property type="match status" value="1"/>
</dbReference>
<dbReference type="GO" id="GO:0006099">
    <property type="term" value="P:tricarboxylic acid cycle"/>
    <property type="evidence" value="ECO:0007669"/>
    <property type="project" value="UniProtKB-KW"/>
</dbReference>
<feature type="region of interest" description="Disordered" evidence="6">
    <location>
        <begin position="57"/>
        <end position="81"/>
    </location>
</feature>
<proteinExistence type="predicted"/>